<dbReference type="InterPro" id="IPR016187">
    <property type="entry name" value="CTDL_fold"/>
</dbReference>
<dbReference type="EMBL" id="DS469623">
    <property type="protein sequence ID" value="EDO38614.1"/>
    <property type="molecule type" value="Genomic_DNA"/>
</dbReference>
<evidence type="ECO:0000313" key="4">
    <source>
        <dbReference type="Proteomes" id="UP000001593"/>
    </source>
</evidence>
<evidence type="ECO:0000313" key="3">
    <source>
        <dbReference type="EMBL" id="EDO38614.1"/>
    </source>
</evidence>
<accession>A7SCJ8</accession>
<feature type="transmembrane region" description="Helical" evidence="1">
    <location>
        <begin position="54"/>
        <end position="75"/>
    </location>
</feature>
<keyword evidence="1" id="KW-1133">Transmembrane helix</keyword>
<keyword evidence="4" id="KW-1185">Reference proteome</keyword>
<feature type="domain" description="C-type lectin" evidence="2">
    <location>
        <begin position="159"/>
        <end position="270"/>
    </location>
</feature>
<dbReference type="AlphaFoldDB" id="A7SCJ8"/>
<evidence type="ECO:0000259" key="2">
    <source>
        <dbReference type="PROSITE" id="PS50041"/>
    </source>
</evidence>
<reference evidence="3 4" key="1">
    <citation type="journal article" date="2007" name="Science">
        <title>Sea anemone genome reveals ancestral eumetazoan gene repertoire and genomic organization.</title>
        <authorList>
            <person name="Putnam N.H."/>
            <person name="Srivastava M."/>
            <person name="Hellsten U."/>
            <person name="Dirks B."/>
            <person name="Chapman J."/>
            <person name="Salamov A."/>
            <person name="Terry A."/>
            <person name="Shapiro H."/>
            <person name="Lindquist E."/>
            <person name="Kapitonov V.V."/>
            <person name="Jurka J."/>
            <person name="Genikhovich G."/>
            <person name="Grigoriev I.V."/>
            <person name="Lucas S.M."/>
            <person name="Steele R.E."/>
            <person name="Finnerty J.R."/>
            <person name="Technau U."/>
            <person name="Martindale M.Q."/>
            <person name="Rokhsar D.S."/>
        </authorList>
    </citation>
    <scope>NUCLEOTIDE SEQUENCE [LARGE SCALE GENOMIC DNA]</scope>
    <source>
        <strain evidence="4">CH2 X CH6</strain>
    </source>
</reference>
<dbReference type="SMART" id="SM00034">
    <property type="entry name" value="CLECT"/>
    <property type="match status" value="1"/>
</dbReference>
<gene>
    <name evidence="3" type="ORF">NEMVEDRAFT_v1g210164</name>
</gene>
<protein>
    <recommendedName>
        <fullName evidence="2">C-type lectin domain-containing protein</fullName>
    </recommendedName>
</protein>
<name>A7SCJ8_NEMVE</name>
<dbReference type="PROSITE" id="PS50041">
    <property type="entry name" value="C_TYPE_LECTIN_2"/>
    <property type="match status" value="1"/>
</dbReference>
<dbReference type="HOGENOM" id="CLU_994986_0_0_1"/>
<dbReference type="InParanoid" id="A7SCJ8"/>
<dbReference type="Pfam" id="PF00059">
    <property type="entry name" value="Lectin_C"/>
    <property type="match status" value="1"/>
</dbReference>
<dbReference type="InterPro" id="IPR050111">
    <property type="entry name" value="C-type_lectin/snaclec_domain"/>
</dbReference>
<dbReference type="Proteomes" id="UP000001593">
    <property type="component" value="Unassembled WGS sequence"/>
</dbReference>
<dbReference type="PANTHER" id="PTHR22803">
    <property type="entry name" value="MANNOSE, PHOSPHOLIPASE, LECTIN RECEPTOR RELATED"/>
    <property type="match status" value="1"/>
</dbReference>
<dbReference type="SUPFAM" id="SSF56436">
    <property type="entry name" value="C-type lectin-like"/>
    <property type="match status" value="1"/>
</dbReference>
<keyword evidence="1" id="KW-0812">Transmembrane</keyword>
<dbReference type="OMA" id="SESENKW"/>
<keyword evidence="1" id="KW-0472">Membrane</keyword>
<dbReference type="InterPro" id="IPR016186">
    <property type="entry name" value="C-type_lectin-like/link_sf"/>
</dbReference>
<sequence>MADSKTDHAQSFSRLKAILSKLKPKITEAKLEWTNRRKIGTLCAAKMFNRMDAAVCFFVFMVVPFDFSLSTSMYFKGFRHKFLEGPIISEFSVQSDFECFQKCLRDSHCSSVNIKTITEESSLCRLIGNVSKSNCKHGLEYTHYKKLSLAQCPLGWHHHANNCYVIKFENVTWQVAKQRCHSMDSAMVSISSVKENAFVRGLFYSDTIWLGLEDFSSGSWRWEDGSPASFTYWQASAPSGQLGQDCVKMSHQRGKWNDCQCDLLLPYVCKMPENAITPFC</sequence>
<evidence type="ECO:0000256" key="1">
    <source>
        <dbReference type="SAM" id="Phobius"/>
    </source>
</evidence>
<proteinExistence type="predicted"/>
<organism evidence="3 4">
    <name type="scientific">Nematostella vectensis</name>
    <name type="common">Starlet sea anemone</name>
    <dbReference type="NCBI Taxonomy" id="45351"/>
    <lineage>
        <taxon>Eukaryota</taxon>
        <taxon>Metazoa</taxon>
        <taxon>Cnidaria</taxon>
        <taxon>Anthozoa</taxon>
        <taxon>Hexacorallia</taxon>
        <taxon>Actiniaria</taxon>
        <taxon>Edwardsiidae</taxon>
        <taxon>Nematostella</taxon>
    </lineage>
</organism>
<dbReference type="Gene3D" id="3.10.100.10">
    <property type="entry name" value="Mannose-Binding Protein A, subunit A"/>
    <property type="match status" value="1"/>
</dbReference>
<dbReference type="InterPro" id="IPR001304">
    <property type="entry name" value="C-type_lectin-like"/>
</dbReference>
<dbReference type="PhylomeDB" id="A7SCJ8"/>
<dbReference type="FunFam" id="3.10.100.10:FF:000204">
    <property type="entry name" value="Predicted protein"/>
    <property type="match status" value="1"/>
</dbReference>
<dbReference type="GO" id="GO:0038023">
    <property type="term" value="F:signaling receptor activity"/>
    <property type="evidence" value="ECO:0000318"/>
    <property type="project" value="GO_Central"/>
</dbReference>
<dbReference type="eggNOG" id="ENOG502SDWR">
    <property type="taxonomic scope" value="Eukaryota"/>
</dbReference>